<dbReference type="GO" id="GO:0005829">
    <property type="term" value="C:cytosol"/>
    <property type="evidence" value="ECO:0007669"/>
    <property type="project" value="TreeGrafter"/>
</dbReference>
<dbReference type="Pfam" id="PF00486">
    <property type="entry name" value="Trans_reg_C"/>
    <property type="match status" value="1"/>
</dbReference>
<dbReference type="InterPro" id="IPR001789">
    <property type="entry name" value="Sig_transdc_resp-reg_receiver"/>
</dbReference>
<dbReference type="InterPro" id="IPR039420">
    <property type="entry name" value="WalR-like"/>
</dbReference>
<dbReference type="CDD" id="cd00383">
    <property type="entry name" value="trans_reg_C"/>
    <property type="match status" value="1"/>
</dbReference>
<dbReference type="eggNOG" id="COG0745">
    <property type="taxonomic scope" value="Bacteria"/>
</dbReference>
<dbReference type="SUPFAM" id="SSF52172">
    <property type="entry name" value="CheY-like"/>
    <property type="match status" value="1"/>
</dbReference>
<dbReference type="AlphaFoldDB" id="G2JAG7"/>
<name>G2JAG7_9BURK</name>
<dbReference type="PANTHER" id="PTHR48111">
    <property type="entry name" value="REGULATOR OF RPOS"/>
    <property type="match status" value="1"/>
</dbReference>
<sequence length="238" mass="27102">MDAPKPPKILIVDDDARLRDLLGRYLTEQGFNVQLAEHALAMDRMRMRERFDLLVLDLMLPGEDGLAICRRLRAVPDRTPIIMLTAKGADVDRIIGLEMGADDYLPKPFNPRELVARIHAVLRRRAPPELPSAPSEQTEIFKFGDFTLNLATRALTKNGQEVPLTTSEFALLKVFARAPRQPLSRDKLTELARGREYEVFDRSLDVQISRLRKLIEQDSGNPRFIQTVWGLGYVFIPN</sequence>
<keyword evidence="3 8" id="KW-0597">Phosphoprotein</keyword>
<dbReference type="PANTHER" id="PTHR48111:SF4">
    <property type="entry name" value="DNA-BINDING DUAL TRANSCRIPTIONAL REGULATOR OMPR"/>
    <property type="match status" value="1"/>
</dbReference>
<dbReference type="Gene3D" id="1.10.10.10">
    <property type="entry name" value="Winged helix-like DNA-binding domain superfamily/Winged helix DNA-binding domain"/>
    <property type="match status" value="1"/>
</dbReference>
<evidence type="ECO:0000256" key="1">
    <source>
        <dbReference type="ARBA" id="ARBA00004496"/>
    </source>
</evidence>
<evidence type="ECO:0000313" key="12">
    <source>
        <dbReference type="EMBL" id="CCD29769.1"/>
    </source>
</evidence>
<keyword evidence="13" id="KW-1185">Reference proteome</keyword>
<dbReference type="Pfam" id="PF00072">
    <property type="entry name" value="Response_reg"/>
    <property type="match status" value="1"/>
</dbReference>
<dbReference type="GO" id="GO:0000156">
    <property type="term" value="F:phosphorelay response regulator activity"/>
    <property type="evidence" value="ECO:0007669"/>
    <property type="project" value="TreeGrafter"/>
</dbReference>
<evidence type="ECO:0000313" key="13">
    <source>
        <dbReference type="Proteomes" id="UP000054051"/>
    </source>
</evidence>
<accession>G2JAG7</accession>
<evidence type="ECO:0000256" key="4">
    <source>
        <dbReference type="ARBA" id="ARBA00023012"/>
    </source>
</evidence>
<evidence type="ECO:0000259" key="10">
    <source>
        <dbReference type="PROSITE" id="PS50110"/>
    </source>
</evidence>
<dbReference type="InterPro" id="IPR036388">
    <property type="entry name" value="WH-like_DNA-bd_sf"/>
</dbReference>
<dbReference type="OrthoDB" id="165980at2"/>
<dbReference type="SUPFAM" id="SSF46894">
    <property type="entry name" value="C-terminal effector domain of the bipartite response regulators"/>
    <property type="match status" value="1"/>
</dbReference>
<dbReference type="Gene3D" id="3.40.50.2300">
    <property type="match status" value="1"/>
</dbReference>
<evidence type="ECO:0000256" key="7">
    <source>
        <dbReference type="ARBA" id="ARBA00023163"/>
    </source>
</evidence>
<evidence type="ECO:0000256" key="6">
    <source>
        <dbReference type="ARBA" id="ARBA00023125"/>
    </source>
</evidence>
<keyword evidence="5" id="KW-0805">Transcription regulation</keyword>
<organism evidence="12 13">
    <name type="scientific">Candidatus Glomeribacter gigasporarum BEG34</name>
    <dbReference type="NCBI Taxonomy" id="1070319"/>
    <lineage>
        <taxon>Bacteria</taxon>
        <taxon>Pseudomonadati</taxon>
        <taxon>Pseudomonadota</taxon>
        <taxon>Betaproteobacteria</taxon>
        <taxon>Burkholderiales</taxon>
        <taxon>Burkholderiaceae</taxon>
        <taxon>Candidatus Glomeribacter</taxon>
    </lineage>
</organism>
<feature type="DNA-binding region" description="OmpR/PhoB-type" evidence="9">
    <location>
        <begin position="138"/>
        <end position="237"/>
    </location>
</feature>
<dbReference type="SMART" id="SM00448">
    <property type="entry name" value="REC"/>
    <property type="match status" value="1"/>
</dbReference>
<reference evidence="12 13" key="1">
    <citation type="submission" date="2011-08" db="EMBL/GenBank/DDBJ databases">
        <title>The genome of the obligate endobacterium of an arbuscular mycorrhizal fungus reveals an interphylum network of nutritional interactions.</title>
        <authorList>
            <person name="Ghignone S."/>
            <person name="Salvioli A."/>
            <person name="Anca I."/>
            <person name="Lumini E."/>
            <person name="Ortu G."/>
            <person name="Petiti L."/>
            <person name="Cruveiller S."/>
            <person name="Bianciotto V."/>
            <person name="Piffanelli P."/>
            <person name="Lanfranco L."/>
            <person name="Bonfante P."/>
        </authorList>
    </citation>
    <scope>NUCLEOTIDE SEQUENCE [LARGE SCALE GENOMIC DNA]</scope>
    <source>
        <strain evidence="12 13">BEG34</strain>
    </source>
</reference>
<comment type="caution">
    <text evidence="12">The sequence shown here is derived from an EMBL/GenBank/DDBJ whole genome shotgun (WGS) entry which is preliminary data.</text>
</comment>
<dbReference type="GO" id="GO:0032993">
    <property type="term" value="C:protein-DNA complex"/>
    <property type="evidence" value="ECO:0007669"/>
    <property type="project" value="TreeGrafter"/>
</dbReference>
<gene>
    <name evidence="12" type="primary">ompR</name>
    <name evidence="12" type="ORF">CAGGBEG34_20020</name>
</gene>
<evidence type="ECO:0000256" key="8">
    <source>
        <dbReference type="PROSITE-ProRule" id="PRU00169"/>
    </source>
</evidence>
<keyword evidence="2" id="KW-0963">Cytoplasm</keyword>
<evidence type="ECO:0000256" key="2">
    <source>
        <dbReference type="ARBA" id="ARBA00022490"/>
    </source>
</evidence>
<evidence type="ECO:0000256" key="5">
    <source>
        <dbReference type="ARBA" id="ARBA00023015"/>
    </source>
</evidence>
<evidence type="ECO:0000256" key="3">
    <source>
        <dbReference type="ARBA" id="ARBA00022553"/>
    </source>
</evidence>
<protein>
    <submittedName>
        <fullName evidence="12">Transcriptional regulatory protein OmpR</fullName>
    </submittedName>
</protein>
<dbReference type="GO" id="GO:0000976">
    <property type="term" value="F:transcription cis-regulatory region binding"/>
    <property type="evidence" value="ECO:0007669"/>
    <property type="project" value="TreeGrafter"/>
</dbReference>
<dbReference type="EMBL" id="CAFB01000047">
    <property type="protein sequence ID" value="CCD29769.1"/>
    <property type="molecule type" value="Genomic_DNA"/>
</dbReference>
<keyword evidence="7" id="KW-0804">Transcription</keyword>
<feature type="domain" description="OmpR/PhoB-type" evidence="11">
    <location>
        <begin position="138"/>
        <end position="237"/>
    </location>
</feature>
<keyword evidence="6 9" id="KW-0238">DNA-binding</keyword>
<keyword evidence="4" id="KW-0902">Two-component regulatory system</keyword>
<evidence type="ECO:0000259" key="11">
    <source>
        <dbReference type="PROSITE" id="PS51755"/>
    </source>
</evidence>
<dbReference type="InterPro" id="IPR001867">
    <property type="entry name" value="OmpR/PhoB-type_DNA-bd"/>
</dbReference>
<comment type="subcellular location">
    <subcellularLocation>
        <location evidence="1">Cytoplasm</location>
    </subcellularLocation>
</comment>
<dbReference type="FunFam" id="3.40.50.2300:FF:000001">
    <property type="entry name" value="DNA-binding response regulator PhoB"/>
    <property type="match status" value="1"/>
</dbReference>
<proteinExistence type="predicted"/>
<dbReference type="RefSeq" id="WP_006682906.1">
    <property type="nucleotide sequence ID" value="NZ_CAFB01000047.1"/>
</dbReference>
<feature type="modified residue" description="4-aspartylphosphate" evidence="8">
    <location>
        <position position="57"/>
    </location>
</feature>
<feature type="domain" description="Response regulatory" evidence="10">
    <location>
        <begin position="8"/>
        <end position="122"/>
    </location>
</feature>
<dbReference type="Proteomes" id="UP000054051">
    <property type="component" value="Unassembled WGS sequence"/>
</dbReference>
<dbReference type="STRING" id="1070319.CAGGBEG34_20020"/>
<dbReference type="InterPro" id="IPR011006">
    <property type="entry name" value="CheY-like_superfamily"/>
</dbReference>
<dbReference type="NCBIfam" id="NF007005">
    <property type="entry name" value="PRK09468.1"/>
    <property type="match status" value="1"/>
</dbReference>
<dbReference type="GO" id="GO:0006355">
    <property type="term" value="P:regulation of DNA-templated transcription"/>
    <property type="evidence" value="ECO:0007669"/>
    <property type="project" value="InterPro"/>
</dbReference>
<evidence type="ECO:0000256" key="9">
    <source>
        <dbReference type="PROSITE-ProRule" id="PRU01091"/>
    </source>
</evidence>
<dbReference type="PROSITE" id="PS50110">
    <property type="entry name" value="RESPONSE_REGULATORY"/>
    <property type="match status" value="1"/>
</dbReference>
<dbReference type="InterPro" id="IPR016032">
    <property type="entry name" value="Sig_transdc_resp-reg_C-effctor"/>
</dbReference>
<dbReference type="PROSITE" id="PS51755">
    <property type="entry name" value="OMPR_PHOB"/>
    <property type="match status" value="1"/>
</dbReference>
<dbReference type="SMART" id="SM00862">
    <property type="entry name" value="Trans_reg_C"/>
    <property type="match status" value="1"/>
</dbReference>
<dbReference type="FunFam" id="1.10.10.10:FF:000099">
    <property type="entry name" value="Two-component system response regulator TorR"/>
    <property type="match status" value="1"/>
</dbReference>
<dbReference type="Gene3D" id="6.10.250.690">
    <property type="match status" value="1"/>
</dbReference>